<keyword evidence="1" id="KW-0812">Transmembrane</keyword>
<proteinExistence type="predicted"/>
<dbReference type="RefSeq" id="WP_204728854.1">
    <property type="nucleotide sequence ID" value="NZ_JAFBDK010000005.1"/>
</dbReference>
<dbReference type="EMBL" id="JBHUPG010000019">
    <property type="protein sequence ID" value="MFD2912291.1"/>
    <property type="molecule type" value="Genomic_DNA"/>
</dbReference>
<keyword evidence="1" id="KW-1133">Transmembrane helix</keyword>
<evidence type="ECO:0000256" key="1">
    <source>
        <dbReference type="SAM" id="Phobius"/>
    </source>
</evidence>
<evidence type="ECO:0000313" key="3">
    <source>
        <dbReference type="Proteomes" id="UP001597561"/>
    </source>
</evidence>
<protein>
    <recommendedName>
        <fullName evidence="4">Permease</fullName>
    </recommendedName>
</protein>
<organism evidence="2 3">
    <name type="scientific">Jeotgalibacillus terrae</name>
    <dbReference type="NCBI Taxonomy" id="587735"/>
    <lineage>
        <taxon>Bacteria</taxon>
        <taxon>Bacillati</taxon>
        <taxon>Bacillota</taxon>
        <taxon>Bacilli</taxon>
        <taxon>Bacillales</taxon>
        <taxon>Caryophanaceae</taxon>
        <taxon>Jeotgalibacillus</taxon>
    </lineage>
</organism>
<comment type="caution">
    <text evidence="2">The sequence shown here is derived from an EMBL/GenBank/DDBJ whole genome shotgun (WGS) entry which is preliminary data.</text>
</comment>
<keyword evidence="1" id="KW-0472">Membrane</keyword>
<gene>
    <name evidence="2" type="ORF">ACFS5P_10435</name>
</gene>
<reference evidence="3" key="1">
    <citation type="journal article" date="2019" name="Int. J. Syst. Evol. Microbiol.">
        <title>The Global Catalogue of Microorganisms (GCM) 10K type strain sequencing project: providing services to taxonomists for standard genome sequencing and annotation.</title>
        <authorList>
            <consortium name="The Broad Institute Genomics Platform"/>
            <consortium name="The Broad Institute Genome Sequencing Center for Infectious Disease"/>
            <person name="Wu L."/>
            <person name="Ma J."/>
        </authorList>
    </citation>
    <scope>NUCLEOTIDE SEQUENCE [LARGE SCALE GENOMIC DNA]</scope>
    <source>
        <strain evidence="3">KCTC 13528</strain>
    </source>
</reference>
<feature type="transmembrane region" description="Helical" evidence="1">
    <location>
        <begin position="17"/>
        <end position="37"/>
    </location>
</feature>
<keyword evidence="3" id="KW-1185">Reference proteome</keyword>
<accession>A0ABW5ZJR0</accession>
<evidence type="ECO:0000313" key="2">
    <source>
        <dbReference type="EMBL" id="MFD2912291.1"/>
    </source>
</evidence>
<feature type="transmembrane region" description="Helical" evidence="1">
    <location>
        <begin position="79"/>
        <end position="100"/>
    </location>
</feature>
<dbReference type="Proteomes" id="UP001597561">
    <property type="component" value="Unassembled WGS sequence"/>
</dbReference>
<sequence>MSQESTPHILRQLPSQLISAIITAILFTLILNAFSMFPGNDVAAIFFTFTVVGLITAGLPAAVLIQWLKDRNRRKPGEIVTLLMYLAAGALFGLILVGLFRTPEQIVFFLSLSTGCAGLFYLIDRLINLLKSKF</sequence>
<feature type="transmembrane region" description="Helical" evidence="1">
    <location>
        <begin position="106"/>
        <end position="123"/>
    </location>
</feature>
<feature type="transmembrane region" description="Helical" evidence="1">
    <location>
        <begin position="43"/>
        <end position="67"/>
    </location>
</feature>
<name>A0ABW5ZJR0_9BACL</name>
<evidence type="ECO:0008006" key="4">
    <source>
        <dbReference type="Google" id="ProtNLM"/>
    </source>
</evidence>